<organism evidence="2 3">
    <name type="scientific">Azospirillum palustre</name>
    <dbReference type="NCBI Taxonomy" id="2044885"/>
    <lineage>
        <taxon>Bacteria</taxon>
        <taxon>Pseudomonadati</taxon>
        <taxon>Pseudomonadota</taxon>
        <taxon>Alphaproteobacteria</taxon>
        <taxon>Rhodospirillales</taxon>
        <taxon>Azospirillaceae</taxon>
        <taxon>Azospirillum</taxon>
    </lineage>
</organism>
<gene>
    <name evidence="2" type="ORF">CRT60_01110</name>
</gene>
<evidence type="ECO:0000256" key="1">
    <source>
        <dbReference type="SAM" id="MobiDB-lite"/>
    </source>
</evidence>
<dbReference type="RefSeq" id="WP_098734613.1">
    <property type="nucleotide sequence ID" value="NZ_PDKW01000036.1"/>
</dbReference>
<dbReference type="OrthoDB" id="9887983at2"/>
<protein>
    <submittedName>
        <fullName evidence="2">Uncharacterized protein</fullName>
    </submittedName>
</protein>
<dbReference type="Proteomes" id="UP000225379">
    <property type="component" value="Unassembled WGS sequence"/>
</dbReference>
<comment type="caution">
    <text evidence="2">The sequence shown here is derived from an EMBL/GenBank/DDBJ whole genome shotgun (WGS) entry which is preliminary data.</text>
</comment>
<dbReference type="AlphaFoldDB" id="A0A2B8BMU0"/>
<feature type="region of interest" description="Disordered" evidence="1">
    <location>
        <begin position="89"/>
        <end position="108"/>
    </location>
</feature>
<evidence type="ECO:0000313" key="2">
    <source>
        <dbReference type="EMBL" id="PGH59261.1"/>
    </source>
</evidence>
<accession>A0A2B8BMU0</accession>
<dbReference type="EMBL" id="PDKW01000036">
    <property type="protein sequence ID" value="PGH59261.1"/>
    <property type="molecule type" value="Genomic_DNA"/>
</dbReference>
<evidence type="ECO:0000313" key="3">
    <source>
        <dbReference type="Proteomes" id="UP000225379"/>
    </source>
</evidence>
<name>A0A2B8BMU0_9PROT</name>
<reference evidence="3" key="1">
    <citation type="submission" date="2017-10" db="EMBL/GenBank/DDBJ databases">
        <authorList>
            <person name="Kravchenko I.K."/>
            <person name="Grouzdev D.S."/>
        </authorList>
    </citation>
    <scope>NUCLEOTIDE SEQUENCE [LARGE SCALE GENOMIC DNA]</scope>
    <source>
        <strain evidence="3">B2</strain>
    </source>
</reference>
<proteinExistence type="predicted"/>
<keyword evidence="3" id="KW-1185">Reference proteome</keyword>
<sequence length="108" mass="11305">MTTTTLPEIQIKAVRIKAVLDPAALPRHLLIAEPAPQPDVTLTLRTTDGALLHAAIAGKKFRRCLKGLDAASDTIVLLEGRLGPDGTLVDAGLNPQAAPPKKDTAQVA</sequence>